<gene>
    <name evidence="1" type="ORF">Lisr_0218</name>
</gene>
<keyword evidence="2" id="KW-1185">Reference proteome</keyword>
<dbReference type="AlphaFoldDB" id="A0A0W0WP16"/>
<dbReference type="EMBL" id="LNYH01000005">
    <property type="protein sequence ID" value="KTD34040.1"/>
    <property type="molecule type" value="Genomic_DNA"/>
</dbReference>
<organism evidence="1 2">
    <name type="scientific">Legionella israelensis</name>
    <dbReference type="NCBI Taxonomy" id="454"/>
    <lineage>
        <taxon>Bacteria</taxon>
        <taxon>Pseudomonadati</taxon>
        <taxon>Pseudomonadota</taxon>
        <taxon>Gammaproteobacteria</taxon>
        <taxon>Legionellales</taxon>
        <taxon>Legionellaceae</taxon>
        <taxon>Legionella</taxon>
    </lineage>
</organism>
<dbReference type="Pfam" id="PF04972">
    <property type="entry name" value="BON"/>
    <property type="match status" value="1"/>
</dbReference>
<dbReference type="Proteomes" id="UP000054761">
    <property type="component" value="Unassembled WGS sequence"/>
</dbReference>
<dbReference type="RefSeq" id="WP_058500608.1">
    <property type="nucleotide sequence ID" value="NZ_CAAAJA010000005.1"/>
</dbReference>
<dbReference type="OrthoDB" id="5647907at2"/>
<proteinExistence type="predicted"/>
<dbReference type="Gene3D" id="3.30.1340.30">
    <property type="match status" value="1"/>
</dbReference>
<name>A0A0W0WP16_9GAMM</name>
<dbReference type="STRING" id="454.Lisr_0218"/>
<sequence>MKKYLIIPFIAFLFSLLSACNTGTQMDDFLGVSPSDAILTSNVQKALYLNDDPVIANLHAESIDGTVVLTGYVKKIHQSDEAEAIARGTRGVKSVKNNIIVRQ</sequence>
<dbReference type="InterPro" id="IPR007055">
    <property type="entry name" value="BON_dom"/>
</dbReference>
<evidence type="ECO:0000313" key="2">
    <source>
        <dbReference type="Proteomes" id="UP000054761"/>
    </source>
</evidence>
<evidence type="ECO:0000313" key="1">
    <source>
        <dbReference type="EMBL" id="KTD34040.1"/>
    </source>
</evidence>
<dbReference type="PROSITE" id="PS50914">
    <property type="entry name" value="BON"/>
    <property type="match status" value="1"/>
</dbReference>
<accession>A0A0W0WP16</accession>
<dbReference type="PATRIC" id="fig|454.4.peg.227"/>
<protein>
    <submittedName>
        <fullName evidence="1">Phospholipid binding protein</fullName>
    </submittedName>
</protein>
<comment type="caution">
    <text evidence="1">The sequence shown here is derived from an EMBL/GenBank/DDBJ whole genome shotgun (WGS) entry which is preliminary data.</text>
</comment>
<reference evidence="1 2" key="1">
    <citation type="submission" date="2015-11" db="EMBL/GenBank/DDBJ databases">
        <title>Genomic analysis of 38 Legionella species identifies large and diverse effector repertoires.</title>
        <authorList>
            <person name="Burstein D."/>
            <person name="Amaro F."/>
            <person name="Zusman T."/>
            <person name="Lifshitz Z."/>
            <person name="Cohen O."/>
            <person name="Gilbert J.A."/>
            <person name="Pupko T."/>
            <person name="Shuman H.A."/>
            <person name="Segal G."/>
        </authorList>
    </citation>
    <scope>NUCLEOTIDE SEQUENCE [LARGE SCALE GENOMIC DNA]</scope>
    <source>
        <strain evidence="1 2">Bercovier 4</strain>
    </source>
</reference>
<dbReference type="PROSITE" id="PS51257">
    <property type="entry name" value="PROKAR_LIPOPROTEIN"/>
    <property type="match status" value="1"/>
</dbReference>